<dbReference type="InParanoid" id="A0A1X7U2W6"/>
<dbReference type="EnsemblMetazoa" id="Aqu2.1.22105_001">
    <property type="protein sequence ID" value="Aqu2.1.22105_001"/>
    <property type="gene ID" value="Aqu2.1.22105"/>
</dbReference>
<organism evidence="1">
    <name type="scientific">Amphimedon queenslandica</name>
    <name type="common">Sponge</name>
    <dbReference type="NCBI Taxonomy" id="400682"/>
    <lineage>
        <taxon>Eukaryota</taxon>
        <taxon>Metazoa</taxon>
        <taxon>Porifera</taxon>
        <taxon>Demospongiae</taxon>
        <taxon>Heteroscleromorpha</taxon>
        <taxon>Haplosclerida</taxon>
        <taxon>Niphatidae</taxon>
        <taxon>Amphimedon</taxon>
    </lineage>
</organism>
<evidence type="ECO:0000313" key="1">
    <source>
        <dbReference type="EnsemblMetazoa" id="Aqu2.1.22105_001"/>
    </source>
</evidence>
<accession>A0A1X7U2W6</accession>
<proteinExistence type="predicted"/>
<dbReference type="AlphaFoldDB" id="A0A1X7U2W6"/>
<reference evidence="1" key="1">
    <citation type="submission" date="2017-05" db="UniProtKB">
        <authorList>
            <consortium name="EnsemblMetazoa"/>
        </authorList>
    </citation>
    <scope>IDENTIFICATION</scope>
</reference>
<sequence length="57" mass="6354">MSIRLRKKTKGSVLGVMKSGTVEGKQVPDILIHTGCLRAMAHEGNVPKDKYYRGRQL</sequence>
<name>A0A1X7U2W6_AMPQE</name>
<protein>
    <submittedName>
        <fullName evidence="1">Uncharacterized protein</fullName>
    </submittedName>
</protein>